<sequence>MSICGWKWIYDIQNLANWRVKFHFRLFRLAFLICYDIRILAEYQTCVLQPSHRLLWNPPIHSLFRFFLIRKWLCTGD</sequence>
<evidence type="ECO:0000313" key="1">
    <source>
        <dbReference type="EMBL" id="CAG8466810.1"/>
    </source>
</evidence>
<gene>
    <name evidence="1" type="ORF">SCALOS_LOCUS1856</name>
</gene>
<keyword evidence="2" id="KW-1185">Reference proteome</keyword>
<reference evidence="1" key="1">
    <citation type="submission" date="2021-06" db="EMBL/GenBank/DDBJ databases">
        <authorList>
            <person name="Kallberg Y."/>
            <person name="Tangrot J."/>
            <person name="Rosling A."/>
        </authorList>
    </citation>
    <scope>NUCLEOTIDE SEQUENCE</scope>
    <source>
        <strain evidence="1">AU212A</strain>
    </source>
</reference>
<protein>
    <submittedName>
        <fullName evidence="1">8488_t:CDS:1</fullName>
    </submittedName>
</protein>
<name>A0ACA9KDB6_9GLOM</name>
<evidence type="ECO:0000313" key="2">
    <source>
        <dbReference type="Proteomes" id="UP000789860"/>
    </source>
</evidence>
<organism evidence="1 2">
    <name type="scientific">Scutellospora calospora</name>
    <dbReference type="NCBI Taxonomy" id="85575"/>
    <lineage>
        <taxon>Eukaryota</taxon>
        <taxon>Fungi</taxon>
        <taxon>Fungi incertae sedis</taxon>
        <taxon>Mucoromycota</taxon>
        <taxon>Glomeromycotina</taxon>
        <taxon>Glomeromycetes</taxon>
        <taxon>Diversisporales</taxon>
        <taxon>Gigasporaceae</taxon>
        <taxon>Scutellospora</taxon>
    </lineage>
</organism>
<proteinExistence type="predicted"/>
<dbReference type="EMBL" id="CAJVPM010001434">
    <property type="protein sequence ID" value="CAG8466810.1"/>
    <property type="molecule type" value="Genomic_DNA"/>
</dbReference>
<dbReference type="Proteomes" id="UP000789860">
    <property type="component" value="Unassembled WGS sequence"/>
</dbReference>
<comment type="caution">
    <text evidence="1">The sequence shown here is derived from an EMBL/GenBank/DDBJ whole genome shotgun (WGS) entry which is preliminary data.</text>
</comment>
<accession>A0ACA9KDB6</accession>